<sequence length="654" mass="70208">MTAGERDKLVAGGLSASANGAAPAPKVNKGRGILCWAIFGVFLLFFIIMAAVYTDPQRYKAASPVSYLTGEDATLYKNLGQVYFVPSTSKMNAMANFQLGLQLLHVFWYDLALVKFHQARVQDPKLAMAYWGEAMCHKQPLWQSEDVAGAQAVLAALNKSVAISSLQPKDQAYIAAAQVLFASNATQRQREMGYMEAMKEIHNEYQDDADACAFYALSILGFLQSTGGALPADWANQLHYQASEVLGDCMDYYPGHAGLLHYATHLYDVSDMEEAKNGIAPALALAKLAPASSVAQHMRSHIFARFGNWSQVVAGNQDAVAASDKYCTAIAAGNSCDADNRWHALEWQIYGQLQECALSGATVSYKRMQSVAASMNYSGDYVQWLYRSYAHMQLSSLGAVGAVPLRNASDNATSMLPPPLYGSASGIKDAADISDHFWPPHAEAHALLARIHSLVWGRTAAQQQAAAATVDAAAKRLDAIVALQTNASAQLNAEMTALLTTVQLQATALVSAAACAANLTSRCTAWQPLMEQAMGLYNNFSGSSTLPSLKIAPTPEFYANLLLLTGGNATQALQLYDICLGQMPGRMTCMLGRARAARALGNTSATRFFYELVVSQCGSAGDARFPALVEAKQALAASPPPPAKKGLLRRRAQV</sequence>
<keyword evidence="1" id="KW-1133">Transmembrane helix</keyword>
<protein>
    <submittedName>
        <fullName evidence="2">Uncharacterized protein</fullName>
    </submittedName>
</protein>
<keyword evidence="3" id="KW-1185">Reference proteome</keyword>
<accession>A0AAD3DQZ5</accession>
<dbReference type="AlphaFoldDB" id="A0AAD3DQZ5"/>
<feature type="transmembrane region" description="Helical" evidence="1">
    <location>
        <begin position="33"/>
        <end position="53"/>
    </location>
</feature>
<reference evidence="2 3" key="1">
    <citation type="journal article" date="2021" name="Sci. Rep.">
        <title>Genome sequencing of the multicellular alga Astrephomene provides insights into convergent evolution of germ-soma differentiation.</title>
        <authorList>
            <person name="Yamashita S."/>
            <person name="Yamamoto K."/>
            <person name="Matsuzaki R."/>
            <person name="Suzuki S."/>
            <person name="Yamaguchi H."/>
            <person name="Hirooka S."/>
            <person name="Minakuchi Y."/>
            <person name="Miyagishima S."/>
            <person name="Kawachi M."/>
            <person name="Toyoda A."/>
            <person name="Nozaki H."/>
        </authorList>
    </citation>
    <scope>NUCLEOTIDE SEQUENCE [LARGE SCALE GENOMIC DNA]</scope>
    <source>
        <strain evidence="2 3">NIES-4017</strain>
    </source>
</reference>
<gene>
    <name evidence="2" type="ORF">Agub_g7810</name>
</gene>
<evidence type="ECO:0000313" key="3">
    <source>
        <dbReference type="Proteomes" id="UP001054857"/>
    </source>
</evidence>
<keyword evidence="1" id="KW-0812">Transmembrane</keyword>
<dbReference type="PANTHER" id="PTHR45588:SF1">
    <property type="entry name" value="WW DOMAIN-CONTAINING PROTEIN"/>
    <property type="match status" value="1"/>
</dbReference>
<evidence type="ECO:0000256" key="1">
    <source>
        <dbReference type="SAM" id="Phobius"/>
    </source>
</evidence>
<organism evidence="2 3">
    <name type="scientific">Astrephomene gubernaculifera</name>
    <dbReference type="NCBI Taxonomy" id="47775"/>
    <lineage>
        <taxon>Eukaryota</taxon>
        <taxon>Viridiplantae</taxon>
        <taxon>Chlorophyta</taxon>
        <taxon>core chlorophytes</taxon>
        <taxon>Chlorophyceae</taxon>
        <taxon>CS clade</taxon>
        <taxon>Chlamydomonadales</taxon>
        <taxon>Astrephomenaceae</taxon>
        <taxon>Astrephomene</taxon>
    </lineage>
</organism>
<dbReference type="PANTHER" id="PTHR45588">
    <property type="entry name" value="TPR DOMAIN-CONTAINING PROTEIN"/>
    <property type="match status" value="1"/>
</dbReference>
<evidence type="ECO:0000313" key="2">
    <source>
        <dbReference type="EMBL" id="GFR46258.1"/>
    </source>
</evidence>
<dbReference type="Proteomes" id="UP001054857">
    <property type="component" value="Unassembled WGS sequence"/>
</dbReference>
<keyword evidence="1" id="KW-0472">Membrane</keyword>
<dbReference type="EMBL" id="BMAR01000013">
    <property type="protein sequence ID" value="GFR46258.1"/>
    <property type="molecule type" value="Genomic_DNA"/>
</dbReference>
<proteinExistence type="predicted"/>
<name>A0AAD3DQZ5_9CHLO</name>
<comment type="caution">
    <text evidence="2">The sequence shown here is derived from an EMBL/GenBank/DDBJ whole genome shotgun (WGS) entry which is preliminary data.</text>
</comment>